<proteinExistence type="predicted"/>
<dbReference type="STRING" id="393762.SAMN05660472_00087"/>
<keyword evidence="3" id="KW-1185">Reference proteome</keyword>
<name>A0A1G8X0S9_9FIRM</name>
<evidence type="ECO:0000256" key="1">
    <source>
        <dbReference type="SAM" id="Phobius"/>
    </source>
</evidence>
<evidence type="ECO:0000313" key="2">
    <source>
        <dbReference type="EMBL" id="SDJ84249.1"/>
    </source>
</evidence>
<gene>
    <name evidence="2" type="ORF">SAMN05660472_00087</name>
</gene>
<keyword evidence="1" id="KW-0812">Transmembrane</keyword>
<feature type="transmembrane region" description="Helical" evidence="1">
    <location>
        <begin position="27"/>
        <end position="45"/>
    </location>
</feature>
<protein>
    <submittedName>
        <fullName evidence="2">Uncharacterized protein</fullName>
    </submittedName>
</protein>
<accession>A0A1G8X0S9</accession>
<keyword evidence="1" id="KW-1133">Transmembrane helix</keyword>
<dbReference type="Proteomes" id="UP000198718">
    <property type="component" value="Unassembled WGS sequence"/>
</dbReference>
<organism evidence="2 3">
    <name type="scientific">Natronincola ferrireducens</name>
    <dbReference type="NCBI Taxonomy" id="393762"/>
    <lineage>
        <taxon>Bacteria</taxon>
        <taxon>Bacillati</taxon>
        <taxon>Bacillota</taxon>
        <taxon>Clostridia</taxon>
        <taxon>Peptostreptococcales</taxon>
        <taxon>Natronincolaceae</taxon>
        <taxon>Natronincola</taxon>
    </lineage>
</organism>
<dbReference type="RefSeq" id="WP_090548722.1">
    <property type="nucleotide sequence ID" value="NZ_FNFP01000001.1"/>
</dbReference>
<reference evidence="2 3" key="1">
    <citation type="submission" date="2016-10" db="EMBL/GenBank/DDBJ databases">
        <authorList>
            <person name="de Groot N.N."/>
        </authorList>
    </citation>
    <scope>NUCLEOTIDE SEQUENCE [LARGE SCALE GENOMIC DNA]</scope>
    <source>
        <strain evidence="2 3">DSM 18346</strain>
    </source>
</reference>
<sequence>MTLTKKKLSGAMGTVQLAHVSQWARGTVPYGVCILLIVALLLQIFPYTSFAQQNQTYREIEGFIEAIDSHNQQLVMVDFRDRQHILNIGPSPVVQINGKTVALRELPYGLEVSAILLNGVVTRIQGFLEEEPFLHGYIPPGSRTKVGDVLFIDKDTVEIKTNEGREKYQITGGTRILRNNGSANLFEVKVGDRVLLSFNDIYSPHIATIRVEDQERHVQGIYRGRIEKVDPRNREIILKDITTYENGRWLQHPKSQVKLRAEGDLLYEGGQKISLRDLTSRNNQEVYAAVENSYGLPKIAKLLLKNGFTTLYEGNITDIQYGTGRMVADNVGFTFHPGTILVKNNRLVDTLNLDLGQNVYIAADLLRGSRNTSFVSIEYSGMLEERIDGSRLVIYRGTIQDIHQNRVTIGRLARRLDYLRLEGNQWIEDWGKRTFTLTEDTFIFDSDLQKEIPSQYFTDTRFIDPEDIEDDELRERIEEEFYLEKGAYFIVREITIEGETYEEILALNLTPITTYEGGSLHIEHSSIGEIAAVDMDADTITLTNIKHWNTLNSRWEIVRGSETIHTEKAVVLINDTPINREEMYKLRKNAKAYMIKSKQVSTGDDAYVIIVEQ</sequence>
<evidence type="ECO:0000313" key="3">
    <source>
        <dbReference type="Proteomes" id="UP000198718"/>
    </source>
</evidence>
<keyword evidence="1" id="KW-0472">Membrane</keyword>
<dbReference type="OrthoDB" id="1703838at2"/>
<dbReference type="EMBL" id="FNFP01000001">
    <property type="protein sequence ID" value="SDJ84249.1"/>
    <property type="molecule type" value="Genomic_DNA"/>
</dbReference>
<dbReference type="AlphaFoldDB" id="A0A1G8X0S9"/>